<dbReference type="AlphaFoldDB" id="A0A4R0HD03"/>
<keyword evidence="5" id="KW-1185">Reference proteome</keyword>
<dbReference type="CDD" id="cd03137">
    <property type="entry name" value="GATase1_AraC_1"/>
    <property type="match status" value="1"/>
</dbReference>
<organism evidence="4 5">
    <name type="scientific">Kribbella soli</name>
    <dbReference type="NCBI Taxonomy" id="1124743"/>
    <lineage>
        <taxon>Bacteria</taxon>
        <taxon>Bacillati</taxon>
        <taxon>Actinomycetota</taxon>
        <taxon>Actinomycetes</taxon>
        <taxon>Propionibacteriales</taxon>
        <taxon>Kribbellaceae</taxon>
        <taxon>Kribbella</taxon>
    </lineage>
</organism>
<dbReference type="EMBL" id="SJJZ01000002">
    <property type="protein sequence ID" value="TCC07474.1"/>
    <property type="molecule type" value="Genomic_DNA"/>
</dbReference>
<dbReference type="GO" id="GO:0003700">
    <property type="term" value="F:DNA-binding transcription factor activity"/>
    <property type="evidence" value="ECO:0007669"/>
    <property type="project" value="InterPro"/>
</dbReference>
<dbReference type="PANTHER" id="PTHR43130">
    <property type="entry name" value="ARAC-FAMILY TRANSCRIPTIONAL REGULATOR"/>
    <property type="match status" value="1"/>
</dbReference>
<dbReference type="Gene3D" id="3.40.50.880">
    <property type="match status" value="1"/>
</dbReference>
<protein>
    <submittedName>
        <fullName evidence="4">Helix-turn-helix domain-containing protein</fullName>
    </submittedName>
</protein>
<dbReference type="InterPro" id="IPR009057">
    <property type="entry name" value="Homeodomain-like_sf"/>
</dbReference>
<dbReference type="GO" id="GO:0043565">
    <property type="term" value="F:sequence-specific DNA binding"/>
    <property type="evidence" value="ECO:0007669"/>
    <property type="project" value="InterPro"/>
</dbReference>
<dbReference type="Pfam" id="PF12833">
    <property type="entry name" value="HTH_18"/>
    <property type="match status" value="1"/>
</dbReference>
<dbReference type="PROSITE" id="PS01124">
    <property type="entry name" value="HTH_ARAC_FAMILY_2"/>
    <property type="match status" value="1"/>
</dbReference>
<evidence type="ECO:0000313" key="4">
    <source>
        <dbReference type="EMBL" id="TCC07474.1"/>
    </source>
</evidence>
<proteinExistence type="predicted"/>
<evidence type="ECO:0000256" key="1">
    <source>
        <dbReference type="ARBA" id="ARBA00023015"/>
    </source>
</evidence>
<feature type="domain" description="HTH araC/xylS-type" evidence="3">
    <location>
        <begin position="224"/>
        <end position="322"/>
    </location>
</feature>
<accession>A0A4R0HD03</accession>
<gene>
    <name evidence="4" type="ORF">E0H45_15920</name>
</gene>
<name>A0A4R0HD03_9ACTN</name>
<dbReference type="RefSeq" id="WP_131338116.1">
    <property type="nucleotide sequence ID" value="NZ_SJJZ01000002.1"/>
</dbReference>
<keyword evidence="2" id="KW-0804">Transcription</keyword>
<dbReference type="Proteomes" id="UP000292346">
    <property type="component" value="Unassembled WGS sequence"/>
</dbReference>
<dbReference type="InterPro" id="IPR052158">
    <property type="entry name" value="INH-QAR"/>
</dbReference>
<dbReference type="InterPro" id="IPR018060">
    <property type="entry name" value="HTH_AraC"/>
</dbReference>
<dbReference type="InterPro" id="IPR029062">
    <property type="entry name" value="Class_I_gatase-like"/>
</dbReference>
<dbReference type="SUPFAM" id="SSF52317">
    <property type="entry name" value="Class I glutamine amidotransferase-like"/>
    <property type="match status" value="1"/>
</dbReference>
<dbReference type="InterPro" id="IPR002818">
    <property type="entry name" value="DJ-1/PfpI"/>
</dbReference>
<comment type="caution">
    <text evidence="4">The sequence shown here is derived from an EMBL/GenBank/DDBJ whole genome shotgun (WGS) entry which is preliminary data.</text>
</comment>
<reference evidence="4 5" key="1">
    <citation type="submission" date="2019-02" db="EMBL/GenBank/DDBJ databases">
        <title>Kribbella capetownensis sp. nov. and Kribbella speibonae sp. nov., isolated from soil.</title>
        <authorList>
            <person name="Curtis S.M."/>
            <person name="Norton I."/>
            <person name="Everest G.J."/>
            <person name="Meyers P.R."/>
        </authorList>
    </citation>
    <scope>NUCLEOTIDE SEQUENCE [LARGE SCALE GENOMIC DNA]</scope>
    <source>
        <strain evidence="4 5">KCTC 29219</strain>
    </source>
</reference>
<dbReference type="Gene3D" id="1.10.10.60">
    <property type="entry name" value="Homeodomain-like"/>
    <property type="match status" value="1"/>
</dbReference>
<sequence>MHRIAVIAVDGIHSFDLAMPLQVFSTAHSLEKAPGEFFGPRLYDIRVCGDDRDLLVEGVGGVEMYRFTPPYPLVDALDADTIVVIGVPGGREPLTSALDLLREAHRRGIRIASISAGGARVMAATGLLDGRRLATHWSRADLLAERYPQVVVDTDVLYIDHGDVLTSAGAASGIDMCLHMIRQDFGSAVAADVARHMVVPPQRDGGQAPYIAHPDPGDDHGSLEPTMRWLRQQLAEPVTLADIASYAGTSPRTLNRRFREQTGTTPLQWLLRQRVHHAQELLETTDLSVEEISRHCGFGTSIAMRQHFAKHIRTSPMTYRRTFRARNDA</sequence>
<dbReference type="PANTHER" id="PTHR43130:SF3">
    <property type="entry name" value="HTH-TYPE TRANSCRIPTIONAL REGULATOR RV1931C"/>
    <property type="match status" value="1"/>
</dbReference>
<evidence type="ECO:0000256" key="2">
    <source>
        <dbReference type="ARBA" id="ARBA00023163"/>
    </source>
</evidence>
<dbReference type="SUPFAM" id="SSF46689">
    <property type="entry name" value="Homeodomain-like"/>
    <property type="match status" value="2"/>
</dbReference>
<keyword evidence="1" id="KW-0805">Transcription regulation</keyword>
<evidence type="ECO:0000313" key="5">
    <source>
        <dbReference type="Proteomes" id="UP000292346"/>
    </source>
</evidence>
<dbReference type="OrthoDB" id="3194870at2"/>
<dbReference type="Pfam" id="PF01965">
    <property type="entry name" value="DJ-1_PfpI"/>
    <property type="match status" value="1"/>
</dbReference>
<dbReference type="SMART" id="SM00342">
    <property type="entry name" value="HTH_ARAC"/>
    <property type="match status" value="1"/>
</dbReference>
<evidence type="ECO:0000259" key="3">
    <source>
        <dbReference type="PROSITE" id="PS01124"/>
    </source>
</evidence>